<feature type="domain" description="TonB-dependent receptor-like beta-barrel" evidence="12">
    <location>
        <begin position="259"/>
        <end position="587"/>
    </location>
</feature>
<gene>
    <name evidence="14" type="ORF">AU378_06200</name>
</gene>
<evidence type="ECO:0000256" key="5">
    <source>
        <dbReference type="ARBA" id="ARBA00022729"/>
    </source>
</evidence>
<dbReference type="Gene3D" id="2.40.170.20">
    <property type="entry name" value="TonB-dependent receptor, beta-barrel domain"/>
    <property type="match status" value="1"/>
</dbReference>
<evidence type="ECO:0000256" key="3">
    <source>
        <dbReference type="ARBA" id="ARBA00022452"/>
    </source>
</evidence>
<dbReference type="Proteomes" id="UP000070513">
    <property type="component" value="Unassembled WGS sequence"/>
</dbReference>
<reference evidence="15" key="1">
    <citation type="submission" date="2015-12" db="EMBL/GenBank/DDBJ databases">
        <title>Genome sequence of a biocontrol rhizobacterium Chryseobacterium kwangjuense strain KJ1R5 isolated from pepper (Capsicum annuum L.).</title>
        <authorList>
            <person name="Jeong J.-J."/>
            <person name="Park H."/>
            <person name="Mannaa M."/>
            <person name="Sang M.K."/>
            <person name="Choi I.-G."/>
            <person name="Kim K.D."/>
        </authorList>
    </citation>
    <scope>NUCLEOTIDE SEQUENCE [LARGE SCALE GENOMIC DNA]</scope>
    <source>
        <strain evidence="15">KJ1R5</strain>
    </source>
</reference>
<comment type="caution">
    <text evidence="14">The sequence shown here is derived from an EMBL/GenBank/DDBJ whole genome shotgun (WGS) entry which is preliminary data.</text>
</comment>
<dbReference type="Pfam" id="PF00593">
    <property type="entry name" value="TonB_dep_Rec_b-barrel"/>
    <property type="match status" value="1"/>
</dbReference>
<evidence type="ECO:0000259" key="12">
    <source>
        <dbReference type="Pfam" id="PF00593"/>
    </source>
</evidence>
<evidence type="ECO:0000256" key="1">
    <source>
        <dbReference type="ARBA" id="ARBA00004571"/>
    </source>
</evidence>
<keyword evidence="2 10" id="KW-0813">Transport</keyword>
<keyword evidence="7 10" id="KW-0472">Membrane</keyword>
<keyword evidence="6 11" id="KW-0798">TonB box</keyword>
<keyword evidence="3 10" id="KW-1134">Transmembrane beta strand</keyword>
<comment type="similarity">
    <text evidence="10 11">Belongs to the TonB-dependent receptor family.</text>
</comment>
<evidence type="ECO:0000256" key="7">
    <source>
        <dbReference type="ARBA" id="ARBA00023136"/>
    </source>
</evidence>
<keyword evidence="4 10" id="KW-0812">Transmembrane</keyword>
<proteinExistence type="inferred from homology"/>
<keyword evidence="8 14" id="KW-0675">Receptor</keyword>
<dbReference type="GO" id="GO:0015344">
    <property type="term" value="F:siderophore uptake transmembrane transporter activity"/>
    <property type="evidence" value="ECO:0007669"/>
    <property type="project" value="TreeGrafter"/>
</dbReference>
<organism evidence="14 15">
    <name type="scientific">Chryseobacterium kwangjuense</name>
    <dbReference type="NCBI Taxonomy" id="267125"/>
    <lineage>
        <taxon>Bacteria</taxon>
        <taxon>Pseudomonadati</taxon>
        <taxon>Bacteroidota</taxon>
        <taxon>Flavobacteriia</taxon>
        <taxon>Flavobacteriales</taxon>
        <taxon>Weeksellaceae</taxon>
        <taxon>Chryseobacterium group</taxon>
        <taxon>Chryseobacterium</taxon>
    </lineage>
</organism>
<dbReference type="InterPro" id="IPR036942">
    <property type="entry name" value="Beta-barrel_TonB_sf"/>
</dbReference>
<dbReference type="GO" id="GO:0044718">
    <property type="term" value="P:siderophore transmembrane transport"/>
    <property type="evidence" value="ECO:0007669"/>
    <property type="project" value="TreeGrafter"/>
</dbReference>
<dbReference type="PANTHER" id="PTHR30069:SF29">
    <property type="entry name" value="HEMOGLOBIN AND HEMOGLOBIN-HAPTOGLOBIN-BINDING PROTEIN 1-RELATED"/>
    <property type="match status" value="1"/>
</dbReference>
<dbReference type="AlphaFoldDB" id="A0A135WKB7"/>
<dbReference type="InterPro" id="IPR039426">
    <property type="entry name" value="TonB-dep_rcpt-like"/>
</dbReference>
<dbReference type="Pfam" id="PF07715">
    <property type="entry name" value="Plug"/>
    <property type="match status" value="1"/>
</dbReference>
<evidence type="ECO:0000313" key="14">
    <source>
        <dbReference type="EMBL" id="KXH85339.1"/>
    </source>
</evidence>
<dbReference type="Gene3D" id="2.170.130.10">
    <property type="entry name" value="TonB-dependent receptor, plug domain"/>
    <property type="match status" value="1"/>
</dbReference>
<evidence type="ECO:0000256" key="4">
    <source>
        <dbReference type="ARBA" id="ARBA00022692"/>
    </source>
</evidence>
<protein>
    <submittedName>
        <fullName evidence="14">TonB-dependent receptor</fullName>
    </submittedName>
</protein>
<comment type="subcellular location">
    <subcellularLocation>
        <location evidence="1 10">Cell outer membrane</location>
        <topology evidence="1 10">Multi-pass membrane protein</topology>
    </subcellularLocation>
</comment>
<sequence length="613" mass="69034">MDIKRSLVLLCTSYGSFLLGQEKAVDTIYIFDNQMSKVKLFHPVRTITPKDIEKNSTNLSDLLRFQSSIYIKENGRGAVSSPSFRGSTAQQTAFVWNGININSSFLGQGDVNNIPLFGYDQIDIKAGGGSVVYGSGAIGGSIHLNNILDFNRGFKASVYSEAGSFDTYNNFAQASFSNDRFSIKVSGSYLTSQNDYKVPEFVVGSTGFDNINGKYYNTSVNIGASYKIADHQTISWQNQMFDASQHYPVFETNGNKTKYNAQTLRSLIAWDIQKSNLSNSLKAAYTEDNFQYFSDLNQPKTSGADGKNYIFKNDFNYFITPKININAIGEFQVNKGEGYESGLGSISRNVGSLAGLIRYFATKDLRFEAGIKKDFVEDISSPLLYSFSGKWNALQWYRTGINFSRNFRFPSFNDLYWNPGGNLDLLPETSTNVDMNHEFSFGDFKITLSPYYMDIKNMINWLPTPYGYWAPVNTYKVESYGLESQVMWNKTFGKHAFRLDAGYTYSKSVNKSTGMQMMYVPLHKAVGNIEYGYSFLKVYAQGLFNGLTYTSTDEKRSTAIDPYFILNAGVSASILKKYTLGFKVNNLTDTIYQTVSLYPMPKRNYSVYATINF</sequence>
<evidence type="ECO:0000256" key="10">
    <source>
        <dbReference type="PROSITE-ProRule" id="PRU01360"/>
    </source>
</evidence>
<dbReference type="PROSITE" id="PS52016">
    <property type="entry name" value="TONB_DEPENDENT_REC_3"/>
    <property type="match status" value="1"/>
</dbReference>
<dbReference type="InterPro" id="IPR012910">
    <property type="entry name" value="Plug_dom"/>
</dbReference>
<dbReference type="InterPro" id="IPR000531">
    <property type="entry name" value="Beta-barrel_TonB"/>
</dbReference>
<feature type="domain" description="TonB-dependent receptor plug" evidence="13">
    <location>
        <begin position="42"/>
        <end position="140"/>
    </location>
</feature>
<dbReference type="PANTHER" id="PTHR30069">
    <property type="entry name" value="TONB-DEPENDENT OUTER MEMBRANE RECEPTOR"/>
    <property type="match status" value="1"/>
</dbReference>
<name>A0A135WKB7_9FLAO</name>
<evidence type="ECO:0000256" key="8">
    <source>
        <dbReference type="ARBA" id="ARBA00023170"/>
    </source>
</evidence>
<keyword evidence="9 10" id="KW-0998">Cell outer membrane</keyword>
<dbReference type="RefSeq" id="WP_062649078.1">
    <property type="nucleotide sequence ID" value="NZ_LPUR01000001.1"/>
</dbReference>
<dbReference type="SUPFAM" id="SSF56935">
    <property type="entry name" value="Porins"/>
    <property type="match status" value="1"/>
</dbReference>
<reference evidence="14 15" key="2">
    <citation type="journal article" date="2016" name="Genome Announc.">
        <title>Draft Genome Sequence of a Biocontrol Rhizobacterium, Chryseobacterium kwangjuense Strain KJ1R5, Isolated from Pepper (Capsicum annuum).</title>
        <authorList>
            <person name="Jeong J.J."/>
            <person name="Park H."/>
            <person name="Park B.H."/>
            <person name="Mannaa M."/>
            <person name="Sang M.K."/>
            <person name="Choi I.G."/>
            <person name="Kim K.D."/>
        </authorList>
    </citation>
    <scope>NUCLEOTIDE SEQUENCE [LARGE SCALE GENOMIC DNA]</scope>
    <source>
        <strain evidence="14 15">KJ1R5</strain>
    </source>
</reference>
<evidence type="ECO:0000256" key="6">
    <source>
        <dbReference type="ARBA" id="ARBA00023077"/>
    </source>
</evidence>
<evidence type="ECO:0000256" key="9">
    <source>
        <dbReference type="ARBA" id="ARBA00023237"/>
    </source>
</evidence>
<keyword evidence="5" id="KW-0732">Signal</keyword>
<dbReference type="EMBL" id="LPUR01000001">
    <property type="protein sequence ID" value="KXH85339.1"/>
    <property type="molecule type" value="Genomic_DNA"/>
</dbReference>
<evidence type="ECO:0000259" key="13">
    <source>
        <dbReference type="Pfam" id="PF07715"/>
    </source>
</evidence>
<dbReference type="GO" id="GO:0009279">
    <property type="term" value="C:cell outer membrane"/>
    <property type="evidence" value="ECO:0007669"/>
    <property type="project" value="UniProtKB-SubCell"/>
</dbReference>
<evidence type="ECO:0000256" key="11">
    <source>
        <dbReference type="RuleBase" id="RU003357"/>
    </source>
</evidence>
<dbReference type="InterPro" id="IPR037066">
    <property type="entry name" value="Plug_dom_sf"/>
</dbReference>
<dbReference type="OrthoDB" id="9762903at2"/>
<evidence type="ECO:0000313" key="15">
    <source>
        <dbReference type="Proteomes" id="UP000070513"/>
    </source>
</evidence>
<evidence type="ECO:0000256" key="2">
    <source>
        <dbReference type="ARBA" id="ARBA00022448"/>
    </source>
</evidence>
<accession>A0A135WKB7</accession>